<keyword evidence="1" id="KW-1133">Transmembrane helix</keyword>
<organism evidence="2">
    <name type="scientific">Culicoides sonorensis</name>
    <name type="common">Biting midge</name>
    <dbReference type="NCBI Taxonomy" id="179676"/>
    <lineage>
        <taxon>Eukaryota</taxon>
        <taxon>Metazoa</taxon>
        <taxon>Ecdysozoa</taxon>
        <taxon>Arthropoda</taxon>
        <taxon>Hexapoda</taxon>
        <taxon>Insecta</taxon>
        <taxon>Pterygota</taxon>
        <taxon>Neoptera</taxon>
        <taxon>Endopterygota</taxon>
        <taxon>Diptera</taxon>
        <taxon>Nematocera</taxon>
        <taxon>Chironomoidea</taxon>
        <taxon>Ceratopogonidae</taxon>
        <taxon>Ceratopogoninae</taxon>
        <taxon>Culicoides</taxon>
        <taxon>Monoculicoides</taxon>
    </lineage>
</organism>
<feature type="transmembrane region" description="Helical" evidence="1">
    <location>
        <begin position="83"/>
        <end position="102"/>
    </location>
</feature>
<name>A0A336M7N1_CULSO</name>
<keyword evidence="1" id="KW-0812">Transmembrane</keyword>
<dbReference type="VEuPathDB" id="VectorBase:CSON013180"/>
<dbReference type="InterPro" id="IPR006631">
    <property type="entry name" value="DM4_12"/>
</dbReference>
<dbReference type="PANTHER" id="PTHR21398:SF1">
    <property type="entry name" value="FI03705P"/>
    <property type="match status" value="1"/>
</dbReference>
<protein>
    <submittedName>
        <fullName evidence="2">CSON013180 protein</fullName>
    </submittedName>
</protein>
<dbReference type="SMART" id="SM00718">
    <property type="entry name" value="DM4_12"/>
    <property type="match status" value="1"/>
</dbReference>
<dbReference type="Pfam" id="PF07841">
    <property type="entry name" value="DM4_12"/>
    <property type="match status" value="1"/>
</dbReference>
<evidence type="ECO:0000256" key="1">
    <source>
        <dbReference type="SAM" id="Phobius"/>
    </source>
</evidence>
<gene>
    <name evidence="2" type="primary">CSON013180</name>
</gene>
<proteinExistence type="predicted"/>
<dbReference type="OMA" id="YPYWALS"/>
<keyword evidence="1" id="KW-0472">Membrane</keyword>
<dbReference type="AlphaFoldDB" id="A0A336M7N1"/>
<sequence length="326" mass="37699">MKTISISTSTSDTTTIGNIEQGKTLSSLMANGITEKLQQKMVMIEGDEKNNAGSKQILSRKRRYLSFPSGSSFQVVYDQTLPIINLIDIFTIGVTVAIAWALPSEPLYKIHQEILDKYKEEETKRIDEIKQELMQDKVANIKHEPKNPNKYMNSTKNDNQINHLYLTPLNWNQNDWATVIKRIAAIKQGVPQPQARRMRYYPVFGKRSVNERYVNHEDMFYAHHHRASRQTLYEKIEKFLEAKGIDGVQCVLRALCETGQRANKHEPGTFLQEIMRAIFSLPAAIINDHNIPENHKSYDEAHSHKQSCEEKYSKCTHSIWDENFIF</sequence>
<accession>A0A336M7N1</accession>
<evidence type="ECO:0000313" key="2">
    <source>
        <dbReference type="EMBL" id="SSX26215.1"/>
    </source>
</evidence>
<dbReference type="PANTHER" id="PTHR21398">
    <property type="entry name" value="AGAP007094-PA"/>
    <property type="match status" value="1"/>
</dbReference>
<dbReference type="EMBL" id="UFQT01000656">
    <property type="protein sequence ID" value="SSX26215.1"/>
    <property type="molecule type" value="Genomic_DNA"/>
</dbReference>
<reference evidence="2" key="1">
    <citation type="submission" date="2018-07" db="EMBL/GenBank/DDBJ databases">
        <authorList>
            <person name="Quirk P.G."/>
            <person name="Krulwich T.A."/>
        </authorList>
    </citation>
    <scope>NUCLEOTIDE SEQUENCE</scope>
</reference>